<keyword evidence="10" id="KW-0324">Glycolysis</keyword>
<dbReference type="PROSITE" id="PS00110">
    <property type="entry name" value="PYRUVATE_KINASE"/>
    <property type="match status" value="1"/>
</dbReference>
<reference evidence="14" key="1">
    <citation type="journal article" date="2014" name="Front. Microbiol.">
        <title>High frequency of phylogenetically diverse reductive dehalogenase-homologous genes in deep subseafloor sedimentary metagenomes.</title>
        <authorList>
            <person name="Kawai M."/>
            <person name="Futagami T."/>
            <person name="Toyoda A."/>
            <person name="Takaki Y."/>
            <person name="Nishi S."/>
            <person name="Hori S."/>
            <person name="Arai W."/>
            <person name="Tsubouchi T."/>
            <person name="Morono Y."/>
            <person name="Uchiyama I."/>
            <person name="Ito T."/>
            <person name="Fujiyama A."/>
            <person name="Inagaki F."/>
            <person name="Takami H."/>
        </authorList>
    </citation>
    <scope>NUCLEOTIDE SEQUENCE</scope>
    <source>
        <strain evidence="14">Expedition CK06-06</strain>
    </source>
</reference>
<evidence type="ECO:0000256" key="10">
    <source>
        <dbReference type="ARBA" id="ARBA00023152"/>
    </source>
</evidence>
<dbReference type="InterPro" id="IPR015813">
    <property type="entry name" value="Pyrv/PenolPyrv_kinase-like_dom"/>
</dbReference>
<feature type="non-terminal residue" evidence="14">
    <location>
        <position position="1"/>
    </location>
</feature>
<dbReference type="PRINTS" id="PR01050">
    <property type="entry name" value="PYRUVTKNASE"/>
</dbReference>
<keyword evidence="9" id="KW-0460">Magnesium</keyword>
<dbReference type="InterPro" id="IPR001697">
    <property type="entry name" value="Pyr_Knase"/>
</dbReference>
<keyword evidence="11" id="KW-0670">Pyruvate</keyword>
<evidence type="ECO:0000259" key="12">
    <source>
        <dbReference type="Pfam" id="PF00224"/>
    </source>
</evidence>
<evidence type="ECO:0000256" key="4">
    <source>
        <dbReference type="ARBA" id="ARBA00022679"/>
    </source>
</evidence>
<dbReference type="GO" id="GO:0000287">
    <property type="term" value="F:magnesium ion binding"/>
    <property type="evidence" value="ECO:0007669"/>
    <property type="project" value="InterPro"/>
</dbReference>
<dbReference type="GO" id="GO:0004743">
    <property type="term" value="F:pyruvate kinase activity"/>
    <property type="evidence" value="ECO:0007669"/>
    <property type="project" value="UniProtKB-EC"/>
</dbReference>
<protein>
    <recommendedName>
        <fullName evidence="3">pyruvate kinase</fullName>
        <ecNumber evidence="3">2.7.1.40</ecNumber>
    </recommendedName>
</protein>
<keyword evidence="6" id="KW-0547">Nucleotide-binding</keyword>
<dbReference type="GO" id="GO:0005524">
    <property type="term" value="F:ATP binding"/>
    <property type="evidence" value="ECO:0007669"/>
    <property type="project" value="UniProtKB-KW"/>
</dbReference>
<comment type="pathway">
    <text evidence="1">Carbohydrate degradation; glycolysis; pyruvate from D-glyceraldehyde 3-phosphate: step 5/5.</text>
</comment>
<keyword evidence="5" id="KW-0479">Metal-binding</keyword>
<evidence type="ECO:0000313" key="14">
    <source>
        <dbReference type="EMBL" id="GAG35528.1"/>
    </source>
</evidence>
<evidence type="ECO:0000256" key="2">
    <source>
        <dbReference type="ARBA" id="ARBA00008663"/>
    </source>
</evidence>
<dbReference type="InterPro" id="IPR015793">
    <property type="entry name" value="Pyrv_Knase_brl"/>
</dbReference>
<dbReference type="Gene3D" id="3.40.1380.20">
    <property type="entry name" value="Pyruvate kinase, C-terminal domain"/>
    <property type="match status" value="1"/>
</dbReference>
<dbReference type="GO" id="GO:0016301">
    <property type="term" value="F:kinase activity"/>
    <property type="evidence" value="ECO:0007669"/>
    <property type="project" value="UniProtKB-KW"/>
</dbReference>
<dbReference type="InterPro" id="IPR036918">
    <property type="entry name" value="Pyrv_Knase_C_sf"/>
</dbReference>
<dbReference type="InterPro" id="IPR040442">
    <property type="entry name" value="Pyrv_kinase-like_dom_sf"/>
</dbReference>
<evidence type="ECO:0000256" key="11">
    <source>
        <dbReference type="ARBA" id="ARBA00023317"/>
    </source>
</evidence>
<keyword evidence="8" id="KW-0067">ATP-binding</keyword>
<evidence type="ECO:0000256" key="5">
    <source>
        <dbReference type="ARBA" id="ARBA00022723"/>
    </source>
</evidence>
<dbReference type="AlphaFoldDB" id="X0XFW8"/>
<dbReference type="Pfam" id="PF00224">
    <property type="entry name" value="PK"/>
    <property type="match status" value="1"/>
</dbReference>
<dbReference type="Pfam" id="PF02887">
    <property type="entry name" value="PK_C"/>
    <property type="match status" value="1"/>
</dbReference>
<evidence type="ECO:0000256" key="6">
    <source>
        <dbReference type="ARBA" id="ARBA00022741"/>
    </source>
</evidence>
<organism evidence="14">
    <name type="scientific">marine sediment metagenome</name>
    <dbReference type="NCBI Taxonomy" id="412755"/>
    <lineage>
        <taxon>unclassified sequences</taxon>
        <taxon>metagenomes</taxon>
        <taxon>ecological metagenomes</taxon>
    </lineage>
</organism>
<name>X0XFW8_9ZZZZ</name>
<proteinExistence type="inferred from homology"/>
<feature type="domain" description="Pyruvate kinase C-terminal" evidence="13">
    <location>
        <begin position="147"/>
        <end position="252"/>
    </location>
</feature>
<evidence type="ECO:0000256" key="9">
    <source>
        <dbReference type="ARBA" id="ARBA00022842"/>
    </source>
</evidence>
<evidence type="ECO:0000256" key="1">
    <source>
        <dbReference type="ARBA" id="ARBA00004997"/>
    </source>
</evidence>
<evidence type="ECO:0000259" key="13">
    <source>
        <dbReference type="Pfam" id="PF02887"/>
    </source>
</evidence>
<accession>X0XFW8</accession>
<gene>
    <name evidence="14" type="ORF">S01H1_63432</name>
</gene>
<dbReference type="GO" id="GO:0030955">
    <property type="term" value="F:potassium ion binding"/>
    <property type="evidence" value="ECO:0007669"/>
    <property type="project" value="InterPro"/>
</dbReference>
<evidence type="ECO:0000256" key="8">
    <source>
        <dbReference type="ARBA" id="ARBA00022840"/>
    </source>
</evidence>
<comment type="similarity">
    <text evidence="2">Belongs to the pyruvate kinase family.</text>
</comment>
<dbReference type="Gene3D" id="3.20.20.60">
    <property type="entry name" value="Phosphoenolpyruvate-binding domains"/>
    <property type="match status" value="1"/>
</dbReference>
<dbReference type="PANTHER" id="PTHR11817">
    <property type="entry name" value="PYRUVATE KINASE"/>
    <property type="match status" value="1"/>
</dbReference>
<keyword evidence="4" id="KW-0808">Transferase</keyword>
<keyword evidence="7" id="KW-0418">Kinase</keyword>
<comment type="caution">
    <text evidence="14">The sequence shown here is derived from an EMBL/GenBank/DDBJ whole genome shotgun (WGS) entry which is preliminary data.</text>
</comment>
<dbReference type="EC" id="2.7.1.40" evidence="3"/>
<dbReference type="InterPro" id="IPR018209">
    <property type="entry name" value="Pyrv_Knase_AS"/>
</dbReference>
<feature type="non-terminal residue" evidence="14">
    <location>
        <position position="252"/>
    </location>
</feature>
<evidence type="ECO:0000256" key="3">
    <source>
        <dbReference type="ARBA" id="ARBA00012142"/>
    </source>
</evidence>
<feature type="domain" description="Pyruvate kinase barrel" evidence="12">
    <location>
        <begin position="3"/>
        <end position="113"/>
    </location>
</feature>
<dbReference type="InterPro" id="IPR015795">
    <property type="entry name" value="Pyrv_Knase_C"/>
</dbReference>
<sequence length="252" mass="26980">GASIPLIAKIEKHEGVNDIDRIIAEADGIMVARGDLGVEIPLKKVPIVQKAIIRKCNQVGKPVIVATQMLESMVGMVRPTRAEVSDVANAIFDGVDAVMLSDETAAGRYPVETARMMANIAVETEKTLPYERMLLEKSEQVVPQTDDAISYGACHIAQQIQAACIVAYTSSGSTALRVSKYRPKTPILAIIHSPDVARRLALSWGIEPYVVDRPGNADAMFQRAAQLALETGIARKGELVVITAGIPTGIPG</sequence>
<dbReference type="UniPathway" id="UPA00109">
    <property type="reaction ID" value="UER00188"/>
</dbReference>
<evidence type="ECO:0000256" key="7">
    <source>
        <dbReference type="ARBA" id="ARBA00022777"/>
    </source>
</evidence>
<dbReference type="SUPFAM" id="SSF52935">
    <property type="entry name" value="PK C-terminal domain-like"/>
    <property type="match status" value="1"/>
</dbReference>
<dbReference type="SUPFAM" id="SSF51621">
    <property type="entry name" value="Phosphoenolpyruvate/pyruvate domain"/>
    <property type="match status" value="1"/>
</dbReference>
<dbReference type="EMBL" id="BARS01041741">
    <property type="protein sequence ID" value="GAG35528.1"/>
    <property type="molecule type" value="Genomic_DNA"/>
</dbReference>